<reference evidence="12" key="3">
    <citation type="submission" date="2025-09" db="UniProtKB">
        <authorList>
            <consortium name="Ensembl"/>
        </authorList>
    </citation>
    <scope>IDENTIFICATION</scope>
    <source>
        <strain evidence="12">Thorbecke</strain>
    </source>
</reference>
<feature type="region of interest" description="Disordered" evidence="9">
    <location>
        <begin position="65"/>
        <end position="96"/>
    </location>
</feature>
<evidence type="ECO:0000256" key="1">
    <source>
        <dbReference type="ARBA" id="ARBA00004613"/>
    </source>
</evidence>
<name>G1TTP6_RABIT</name>
<reference evidence="12 13" key="1">
    <citation type="journal article" date="2011" name="Nature">
        <title>A high-resolution map of human evolutionary constraint using 29 mammals.</title>
        <authorList>
            <person name="Lindblad-Toh K."/>
            <person name="Garber M."/>
            <person name="Zuk O."/>
            <person name="Lin M.F."/>
            <person name="Parker B.J."/>
            <person name="Washietl S."/>
            <person name="Kheradpour P."/>
            <person name="Ernst J."/>
            <person name="Jordan G."/>
            <person name="Mauceli E."/>
            <person name="Ward L.D."/>
            <person name="Lowe C.B."/>
            <person name="Holloway A.K."/>
            <person name="Clamp M."/>
            <person name="Gnerre S."/>
            <person name="Alfoldi J."/>
            <person name="Beal K."/>
            <person name="Chang J."/>
            <person name="Clawson H."/>
            <person name="Cuff J."/>
            <person name="Di Palma F."/>
            <person name="Fitzgerald S."/>
            <person name="Flicek P."/>
            <person name="Guttman M."/>
            <person name="Hubisz M.J."/>
            <person name="Jaffe D.B."/>
            <person name="Jungreis I."/>
            <person name="Kent W.J."/>
            <person name="Kostka D."/>
            <person name="Lara M."/>
            <person name="Martins A.L."/>
            <person name="Massingham T."/>
            <person name="Moltke I."/>
            <person name="Raney B.J."/>
            <person name="Rasmussen M.D."/>
            <person name="Robinson J."/>
            <person name="Stark A."/>
            <person name="Vilella A.J."/>
            <person name="Wen J."/>
            <person name="Xie X."/>
            <person name="Zody M.C."/>
            <person name="Baldwin J."/>
            <person name="Bloom T."/>
            <person name="Chin C.W."/>
            <person name="Heiman D."/>
            <person name="Nicol R."/>
            <person name="Nusbaum C."/>
            <person name="Young S."/>
            <person name="Wilkinson J."/>
            <person name="Worley K.C."/>
            <person name="Kovar C.L."/>
            <person name="Muzny D.M."/>
            <person name="Gibbs R.A."/>
            <person name="Cree A."/>
            <person name="Dihn H.H."/>
            <person name="Fowler G."/>
            <person name="Jhangiani S."/>
            <person name="Joshi V."/>
            <person name="Lee S."/>
            <person name="Lewis L.R."/>
            <person name="Nazareth L.V."/>
            <person name="Okwuonu G."/>
            <person name="Santibanez J."/>
            <person name="Warren W.C."/>
            <person name="Mardis E.R."/>
            <person name="Weinstock G.M."/>
            <person name="Wilson R.K."/>
            <person name="Delehaunty K."/>
            <person name="Dooling D."/>
            <person name="Fronik C."/>
            <person name="Fulton L."/>
            <person name="Fulton B."/>
            <person name="Graves T."/>
            <person name="Minx P."/>
            <person name="Sodergren E."/>
            <person name="Birney E."/>
            <person name="Margulies E.H."/>
            <person name="Herrero J."/>
            <person name="Green E.D."/>
            <person name="Haussler D."/>
            <person name="Siepel A."/>
            <person name="Goldman N."/>
            <person name="Pollard K.S."/>
            <person name="Pedersen J.S."/>
            <person name="Lander E.S."/>
            <person name="Kellis M."/>
        </authorList>
    </citation>
    <scope>NUCLEOTIDE SEQUENCE [LARGE SCALE GENOMIC DNA]</scope>
    <source>
        <strain evidence="12 13">Thorbecke inbred</strain>
    </source>
</reference>
<comment type="similarity">
    <text evidence="2">Belongs to the somatostatin family.</text>
</comment>
<evidence type="ECO:0000256" key="5">
    <source>
        <dbReference type="ARBA" id="ARBA00022702"/>
    </source>
</evidence>
<dbReference type="KEGG" id="ocu:100534621"/>
<dbReference type="STRING" id="9986.ENSOCUP00000020417"/>
<keyword evidence="13" id="KW-1185">Reference proteome</keyword>
<keyword evidence="7 8" id="KW-1015">Disulfide bond</keyword>
<dbReference type="Bgee" id="ENSOCUG00000021685">
    <property type="expression patterns" value="Expressed in brain and 8 other cell types or tissues"/>
</dbReference>
<protein>
    <submittedName>
        <fullName evidence="12">Cortistatin</fullName>
    </submittedName>
</protein>
<evidence type="ECO:0000256" key="6">
    <source>
        <dbReference type="ARBA" id="ARBA00022729"/>
    </source>
</evidence>
<dbReference type="GO" id="GO:0005184">
    <property type="term" value="F:neuropeptide hormone activity"/>
    <property type="evidence" value="ECO:0007669"/>
    <property type="project" value="Ensembl"/>
</dbReference>
<evidence type="ECO:0000256" key="9">
    <source>
        <dbReference type="SAM" id="MobiDB-lite"/>
    </source>
</evidence>
<keyword evidence="3" id="KW-0964">Secreted</keyword>
<dbReference type="PIRSF" id="PIRSF001814">
    <property type="entry name" value="Somatostatin"/>
    <property type="match status" value="1"/>
</dbReference>
<dbReference type="CTD" id="1325"/>
<dbReference type="PANTHER" id="PTHR10558:SF1">
    <property type="entry name" value="CORTISTATIN"/>
    <property type="match status" value="1"/>
</dbReference>
<dbReference type="EMBL" id="AAGW02064283">
    <property type="status" value="NOT_ANNOTATED_CDS"/>
    <property type="molecule type" value="Genomic_DNA"/>
</dbReference>
<organism evidence="12 13">
    <name type="scientific">Oryctolagus cuniculus</name>
    <name type="common">Rabbit</name>
    <dbReference type="NCBI Taxonomy" id="9986"/>
    <lineage>
        <taxon>Eukaryota</taxon>
        <taxon>Metazoa</taxon>
        <taxon>Chordata</taxon>
        <taxon>Craniata</taxon>
        <taxon>Vertebrata</taxon>
        <taxon>Euteleostomi</taxon>
        <taxon>Mammalia</taxon>
        <taxon>Eutheria</taxon>
        <taxon>Euarchontoglires</taxon>
        <taxon>Glires</taxon>
        <taxon>Lagomorpha</taxon>
        <taxon>Leporidae</taxon>
        <taxon>Oryctolagus</taxon>
    </lineage>
</organism>
<dbReference type="Proteomes" id="UP000001811">
    <property type="component" value="Chromosome 13"/>
</dbReference>
<feature type="signal peptide" evidence="10">
    <location>
        <begin position="1"/>
        <end position="30"/>
    </location>
</feature>
<dbReference type="GeneTree" id="ENSGT00730000111752"/>
<evidence type="ECO:0000256" key="4">
    <source>
        <dbReference type="ARBA" id="ARBA00022685"/>
    </source>
</evidence>
<evidence type="ECO:0000256" key="2">
    <source>
        <dbReference type="ARBA" id="ARBA00008327"/>
    </source>
</evidence>
<dbReference type="HOGENOM" id="CLU_124515_0_0_1"/>
<dbReference type="OrthoDB" id="9438385at2759"/>
<evidence type="ECO:0000259" key="11">
    <source>
        <dbReference type="Pfam" id="PF03002"/>
    </source>
</evidence>
<feature type="region of interest" description="Disordered" evidence="9">
    <location>
        <begin position="31"/>
        <end position="50"/>
    </location>
</feature>
<comment type="subcellular location">
    <subcellularLocation>
        <location evidence="1">Secreted</location>
    </subcellularLocation>
</comment>
<reference evidence="12" key="2">
    <citation type="submission" date="2025-08" db="UniProtKB">
        <authorList>
            <consortium name="Ensembl"/>
        </authorList>
    </citation>
    <scope>IDENTIFICATION</scope>
    <source>
        <strain evidence="12">Thorbecke</strain>
    </source>
</reference>
<dbReference type="Pfam" id="PF03002">
    <property type="entry name" value="Somatostatin"/>
    <property type="match status" value="1"/>
</dbReference>
<dbReference type="AlphaFoldDB" id="G1TTP6"/>
<dbReference type="Ensembl" id="ENSOCUT00000029248.2">
    <property type="protein sequence ID" value="ENSOCUP00000020417.2"/>
    <property type="gene ID" value="ENSOCUG00000021685.2"/>
</dbReference>
<proteinExistence type="inferred from homology"/>
<evidence type="ECO:0000256" key="10">
    <source>
        <dbReference type="SAM" id="SignalP"/>
    </source>
</evidence>
<dbReference type="GeneID" id="100534621"/>
<evidence type="ECO:0000256" key="8">
    <source>
        <dbReference type="PIRSR" id="PIRSR001814-1"/>
    </source>
</evidence>
<dbReference type="PANTHER" id="PTHR10558">
    <property type="entry name" value="SOMATOSTATIN"/>
    <property type="match status" value="1"/>
</dbReference>
<dbReference type="InterPro" id="IPR004250">
    <property type="entry name" value="Somatostatin"/>
</dbReference>
<keyword evidence="6 10" id="KW-0732">Signal</keyword>
<evidence type="ECO:0000313" key="12">
    <source>
        <dbReference type="Ensembl" id="ENSOCUP00000020417.2"/>
    </source>
</evidence>
<dbReference type="FunCoup" id="G1TTP6">
    <property type="interactions" value="86"/>
</dbReference>
<sequence length="106" mass="11170">MGRRRARGVLLPPGLLLLLLSGAAATATLALDGGTGQDSQPTQEGAAAEQSGLLTFLARWHAWTAQARGTPSRGDTGAMSRRQQGPPPPPAPPCRNFFWKTFSSCK</sequence>
<feature type="disulfide bond" evidence="8">
    <location>
        <begin position="94"/>
        <end position="105"/>
    </location>
</feature>
<keyword evidence="4" id="KW-0165">Cleavage on pair of basic residues</keyword>
<evidence type="ECO:0000256" key="7">
    <source>
        <dbReference type="ARBA" id="ARBA00023157"/>
    </source>
</evidence>
<dbReference type="InterPro" id="IPR018142">
    <property type="entry name" value="Somatostatin/Cortistatin_C"/>
</dbReference>
<dbReference type="RefSeq" id="NP_001191863.1">
    <property type="nucleotide sequence ID" value="NM_001204934.1"/>
</dbReference>
<dbReference type="GO" id="GO:0030334">
    <property type="term" value="P:regulation of cell migration"/>
    <property type="evidence" value="ECO:0007669"/>
    <property type="project" value="TreeGrafter"/>
</dbReference>
<keyword evidence="5" id="KW-0372">Hormone</keyword>
<gene>
    <name evidence="12" type="primary">CORT</name>
</gene>
<dbReference type="InParanoid" id="G1TTP6"/>
<feature type="domain" description="Somatostatin/Cortistatin C-terminal" evidence="11">
    <location>
        <begin position="93"/>
        <end position="105"/>
    </location>
</feature>
<dbReference type="PaxDb" id="9986-ENSOCUP00000020417"/>
<dbReference type="GO" id="GO:0007193">
    <property type="term" value="P:adenylate cyclase-inhibiting G protein-coupled receptor signaling pathway"/>
    <property type="evidence" value="ECO:0007669"/>
    <property type="project" value="Ensembl"/>
</dbReference>
<evidence type="ECO:0000313" key="13">
    <source>
        <dbReference type="Proteomes" id="UP000001811"/>
    </source>
</evidence>
<evidence type="ECO:0000256" key="3">
    <source>
        <dbReference type="ARBA" id="ARBA00022525"/>
    </source>
</evidence>
<feature type="chain" id="PRO_5023928472" evidence="10">
    <location>
        <begin position="31"/>
        <end position="106"/>
    </location>
</feature>
<dbReference type="GO" id="GO:0005615">
    <property type="term" value="C:extracellular space"/>
    <property type="evidence" value="ECO:0007669"/>
    <property type="project" value="TreeGrafter"/>
</dbReference>
<accession>G1TTP6</accession>
<dbReference type="GO" id="GO:0001664">
    <property type="term" value="F:G protein-coupled receptor binding"/>
    <property type="evidence" value="ECO:0007669"/>
    <property type="project" value="Ensembl"/>
</dbReference>